<gene>
    <name evidence="2" type="ORF">SPLIT_LOCUS7583</name>
</gene>
<dbReference type="Proteomes" id="UP001153321">
    <property type="component" value="Chromosome 26"/>
</dbReference>
<evidence type="ECO:0000313" key="2">
    <source>
        <dbReference type="EMBL" id="CAH1642227.1"/>
    </source>
</evidence>
<feature type="compositionally biased region" description="Basic residues" evidence="1">
    <location>
        <begin position="278"/>
        <end position="291"/>
    </location>
</feature>
<keyword evidence="3" id="KW-1185">Reference proteome</keyword>
<name>A0A9P0N4K3_SPOLI</name>
<evidence type="ECO:0000313" key="3">
    <source>
        <dbReference type="Proteomes" id="UP001153321"/>
    </source>
</evidence>
<dbReference type="EMBL" id="LR824557">
    <property type="protein sequence ID" value="CAH1642227.1"/>
    <property type="molecule type" value="Genomic_DNA"/>
</dbReference>
<sequence length="299" mass="34308">MAEIFDKNDTAKRMINRRGGRELTQVIACTDKDSDCFTELLPKCITMAVWTSYVHDWGTFTDQASEQYMIRPLMEKDIKAAFTVIAAVILDDNIFNVLDFRSDKVSIESLLSFVKEHLKPNLTFGCFKKDANELIGVDVIYIRNINDNDIKYGPEYGETFCKYMKYLKFVERRLRYNVAAKYVKYLTSLGLFILPEYRETDIEKYMLRIRKKVASHRGIVVNGAALIGRKIKKNAKELKYKVFEEIREVNVEGTDLEYLRGAAVFPITIVAMTKFGTKPKSKTVPSKRAKRSSSSSSSS</sequence>
<reference evidence="2" key="1">
    <citation type="submission" date="2022-02" db="EMBL/GenBank/DDBJ databases">
        <authorList>
            <person name="King R."/>
        </authorList>
    </citation>
    <scope>NUCLEOTIDE SEQUENCE</scope>
</reference>
<dbReference type="Gene3D" id="3.40.630.30">
    <property type="match status" value="1"/>
</dbReference>
<feature type="region of interest" description="Disordered" evidence="1">
    <location>
        <begin position="278"/>
        <end position="299"/>
    </location>
</feature>
<proteinExistence type="predicted"/>
<organism evidence="2 3">
    <name type="scientific">Spodoptera littoralis</name>
    <name type="common">Egyptian cotton leafworm</name>
    <dbReference type="NCBI Taxonomy" id="7109"/>
    <lineage>
        <taxon>Eukaryota</taxon>
        <taxon>Metazoa</taxon>
        <taxon>Ecdysozoa</taxon>
        <taxon>Arthropoda</taxon>
        <taxon>Hexapoda</taxon>
        <taxon>Insecta</taxon>
        <taxon>Pterygota</taxon>
        <taxon>Neoptera</taxon>
        <taxon>Endopterygota</taxon>
        <taxon>Lepidoptera</taxon>
        <taxon>Glossata</taxon>
        <taxon>Ditrysia</taxon>
        <taxon>Noctuoidea</taxon>
        <taxon>Noctuidae</taxon>
        <taxon>Amphipyrinae</taxon>
        <taxon>Spodoptera</taxon>
    </lineage>
</organism>
<accession>A0A9P0N4K3</accession>
<evidence type="ECO:0000256" key="1">
    <source>
        <dbReference type="SAM" id="MobiDB-lite"/>
    </source>
</evidence>
<dbReference type="AlphaFoldDB" id="A0A9P0N4K3"/>
<protein>
    <submittedName>
        <fullName evidence="2">Uncharacterized protein</fullName>
    </submittedName>
</protein>